<feature type="transmembrane region" description="Helical" evidence="4">
    <location>
        <begin position="97"/>
        <end position="114"/>
    </location>
</feature>
<feature type="transmembrane region" description="Helical" evidence="4">
    <location>
        <begin position="279"/>
        <end position="297"/>
    </location>
</feature>
<feature type="transmembrane region" description="Helical" evidence="4">
    <location>
        <begin position="75"/>
        <end position="91"/>
    </location>
</feature>
<protein>
    <submittedName>
        <fullName evidence="5">Oidioi.mRNA.OKI2018_I69.PAR.g10349.t1.cds</fullName>
    </submittedName>
</protein>
<dbReference type="PANTHER" id="PTHR23121:SF9">
    <property type="entry name" value="SODIUM-DEPENDENT GLUCOSE TRANSPORTER 1"/>
    <property type="match status" value="1"/>
</dbReference>
<organism evidence="5 6">
    <name type="scientific">Oikopleura dioica</name>
    <name type="common">Tunicate</name>
    <dbReference type="NCBI Taxonomy" id="34765"/>
    <lineage>
        <taxon>Eukaryota</taxon>
        <taxon>Metazoa</taxon>
        <taxon>Chordata</taxon>
        <taxon>Tunicata</taxon>
        <taxon>Appendicularia</taxon>
        <taxon>Copelata</taxon>
        <taxon>Oikopleuridae</taxon>
        <taxon>Oikopleura</taxon>
    </lineage>
</organism>
<dbReference type="EMBL" id="OU015568">
    <property type="protein sequence ID" value="CAG5083328.1"/>
    <property type="molecule type" value="Genomic_DNA"/>
</dbReference>
<keyword evidence="3 4" id="KW-0472">Membrane</keyword>
<dbReference type="Gene3D" id="1.20.1250.20">
    <property type="entry name" value="MFS general substrate transporter like domains"/>
    <property type="match status" value="1"/>
</dbReference>
<feature type="transmembrane region" description="Helical" evidence="4">
    <location>
        <begin position="327"/>
        <end position="353"/>
    </location>
</feature>
<gene>
    <name evidence="5" type="ORF">OKIOD_LOCUS1907</name>
</gene>
<keyword evidence="2 4" id="KW-1133">Transmembrane helix</keyword>
<dbReference type="PANTHER" id="PTHR23121">
    <property type="entry name" value="SODIUM-DEPENDENT GLUCOSE TRANSPORTER 1"/>
    <property type="match status" value="1"/>
</dbReference>
<evidence type="ECO:0000256" key="1">
    <source>
        <dbReference type="ARBA" id="ARBA00022692"/>
    </source>
</evidence>
<evidence type="ECO:0000313" key="6">
    <source>
        <dbReference type="Proteomes" id="UP001158576"/>
    </source>
</evidence>
<name>A0ABN7RUE7_OIKDI</name>
<accession>A0ABN7RUE7</accession>
<evidence type="ECO:0000313" key="5">
    <source>
        <dbReference type="EMBL" id="CAG5083328.1"/>
    </source>
</evidence>
<dbReference type="InterPro" id="IPR011701">
    <property type="entry name" value="MFS"/>
</dbReference>
<feature type="transmembrane region" description="Helical" evidence="4">
    <location>
        <begin position="237"/>
        <end position="259"/>
    </location>
</feature>
<evidence type="ECO:0000256" key="3">
    <source>
        <dbReference type="ARBA" id="ARBA00023136"/>
    </source>
</evidence>
<sequence>MSNSFDRTLLFLGIAWVRTLCGLFIATTSISIPVLAHNVDSSLGTTSWMFTCRIFGAFVGGVLGSTFAKKANPNKLFAAATFVAAVALYWTPSITSLTVLLIVSFLFGVIHGLIDSIGQMIILNHALNPGRYILGFHALFTFGSILGALLIRIFLDPTLEQPCPNDPRHYQKLILLPDVLNSFQYAFILPAYALFAAVLMQLLQVCLNTYEKVDIPKTSMSNSSIVNEPIKPSNVFLSFYIITLFFAATSYQVTFSFLHPFTRCDHFLQVSSEESATNVIWYWLANMLGRFFVMYLLQKNYNVRTIFTCVSSLLVVIQLFLEFAPLSAYVFMALEDVCGFLLSGVIPLCIVYASSIFDLCDGYMWTIYVGCNLLCMFNPVGIGFWMTIDTRGFVHALLISCCSLFVFQQLMFCSAKTVKTPHAQSSSSSMSLKAASSALSIKI</sequence>
<reference evidence="5 6" key="1">
    <citation type="submission" date="2021-04" db="EMBL/GenBank/DDBJ databases">
        <authorList>
            <person name="Bliznina A."/>
        </authorList>
    </citation>
    <scope>NUCLEOTIDE SEQUENCE [LARGE SCALE GENOMIC DNA]</scope>
</reference>
<feature type="transmembrane region" description="Helical" evidence="4">
    <location>
        <begin position="185"/>
        <end position="207"/>
    </location>
</feature>
<proteinExistence type="predicted"/>
<keyword evidence="1 4" id="KW-0812">Transmembrane</keyword>
<dbReference type="InterPro" id="IPR036259">
    <property type="entry name" value="MFS_trans_sf"/>
</dbReference>
<feature type="transmembrane region" description="Helical" evidence="4">
    <location>
        <begin position="392"/>
        <end position="412"/>
    </location>
</feature>
<feature type="transmembrane region" description="Helical" evidence="4">
    <location>
        <begin position="365"/>
        <end position="386"/>
    </location>
</feature>
<dbReference type="Pfam" id="PF07690">
    <property type="entry name" value="MFS_1"/>
    <property type="match status" value="1"/>
</dbReference>
<dbReference type="SUPFAM" id="SSF103473">
    <property type="entry name" value="MFS general substrate transporter"/>
    <property type="match status" value="1"/>
</dbReference>
<evidence type="ECO:0000256" key="2">
    <source>
        <dbReference type="ARBA" id="ARBA00022989"/>
    </source>
</evidence>
<keyword evidence="6" id="KW-1185">Reference proteome</keyword>
<evidence type="ECO:0000256" key="4">
    <source>
        <dbReference type="SAM" id="Phobius"/>
    </source>
</evidence>
<feature type="transmembrane region" description="Helical" evidence="4">
    <location>
        <begin position="134"/>
        <end position="155"/>
    </location>
</feature>
<feature type="transmembrane region" description="Helical" evidence="4">
    <location>
        <begin position="48"/>
        <end position="68"/>
    </location>
</feature>
<dbReference type="Proteomes" id="UP001158576">
    <property type="component" value="Chromosome PAR"/>
</dbReference>
<feature type="transmembrane region" description="Helical" evidence="4">
    <location>
        <begin position="9"/>
        <end position="36"/>
    </location>
</feature>
<feature type="transmembrane region" description="Helical" evidence="4">
    <location>
        <begin position="304"/>
        <end position="321"/>
    </location>
</feature>